<comment type="caution">
    <text evidence="2">The sequence shown here is derived from an EMBL/GenBank/DDBJ whole genome shotgun (WGS) entry which is preliminary data.</text>
</comment>
<dbReference type="EMBL" id="JAFITR010000002">
    <property type="protein sequence ID" value="MBN4066499.1"/>
    <property type="molecule type" value="Genomic_DNA"/>
</dbReference>
<accession>A0ABS3APW3</accession>
<organism evidence="2 3">
    <name type="scientific">Simkania negevensis</name>
    <dbReference type="NCBI Taxonomy" id="83561"/>
    <lineage>
        <taxon>Bacteria</taxon>
        <taxon>Pseudomonadati</taxon>
        <taxon>Chlamydiota</taxon>
        <taxon>Chlamydiia</taxon>
        <taxon>Parachlamydiales</taxon>
        <taxon>Simkaniaceae</taxon>
        <taxon>Simkania</taxon>
    </lineage>
</organism>
<keyword evidence="1" id="KW-0812">Transmembrane</keyword>
<protein>
    <submittedName>
        <fullName evidence="2">Uncharacterized protein</fullName>
    </submittedName>
</protein>
<evidence type="ECO:0000313" key="3">
    <source>
        <dbReference type="Proteomes" id="UP000722121"/>
    </source>
</evidence>
<proteinExistence type="predicted"/>
<reference evidence="2 3" key="1">
    <citation type="submission" date="2021-02" db="EMBL/GenBank/DDBJ databases">
        <title>Activity-based single-cell genomes from oceanic crustal fluid captures similar information to metagenomic and metatranscriptomic surveys with orders of magnitude less sampling.</title>
        <authorList>
            <person name="D'Angelo T.S."/>
            <person name="Orcutt B.N."/>
        </authorList>
    </citation>
    <scope>NUCLEOTIDE SEQUENCE [LARGE SCALE GENOMIC DNA]</scope>
    <source>
        <strain evidence="2">AH-315-G07</strain>
    </source>
</reference>
<evidence type="ECO:0000256" key="1">
    <source>
        <dbReference type="SAM" id="Phobius"/>
    </source>
</evidence>
<name>A0ABS3APW3_9BACT</name>
<gene>
    <name evidence="2" type="ORF">JYU14_00235</name>
</gene>
<keyword evidence="1" id="KW-0472">Membrane</keyword>
<keyword evidence="3" id="KW-1185">Reference proteome</keyword>
<dbReference type="Proteomes" id="UP000722121">
    <property type="component" value="Unassembled WGS sequence"/>
</dbReference>
<keyword evidence="1" id="KW-1133">Transmembrane helix</keyword>
<feature type="transmembrane region" description="Helical" evidence="1">
    <location>
        <begin position="49"/>
        <end position="73"/>
    </location>
</feature>
<sequence>MLQPFRLQILLGKATRTMQAESLPAYCFTEIAGDEGLGDEVVKFPHRRFFQIFAIVGASAFLAVLLIVLTIGMSRPSGTTAIKGREVQQIRQQNDVAAHADRRER</sequence>
<evidence type="ECO:0000313" key="2">
    <source>
        <dbReference type="EMBL" id="MBN4066499.1"/>
    </source>
</evidence>